<evidence type="ECO:0000259" key="9">
    <source>
        <dbReference type="PROSITE" id="PS50893"/>
    </source>
</evidence>
<name>A0A7W4TIU4_KINRA</name>
<dbReference type="GO" id="GO:0034775">
    <property type="term" value="P:glutathione transmembrane transport"/>
    <property type="evidence" value="ECO:0007669"/>
    <property type="project" value="InterPro"/>
</dbReference>
<dbReference type="GO" id="GO:0140359">
    <property type="term" value="F:ABC-type transporter activity"/>
    <property type="evidence" value="ECO:0007669"/>
    <property type="project" value="InterPro"/>
</dbReference>
<dbReference type="GO" id="GO:0016887">
    <property type="term" value="F:ATP hydrolysis activity"/>
    <property type="evidence" value="ECO:0007669"/>
    <property type="project" value="InterPro"/>
</dbReference>
<dbReference type="Proteomes" id="UP000533269">
    <property type="component" value="Unassembled WGS sequence"/>
</dbReference>
<dbReference type="PROSITE" id="PS50893">
    <property type="entry name" value="ABC_TRANSPORTER_2"/>
    <property type="match status" value="2"/>
</dbReference>
<gene>
    <name evidence="11" type="ORF">FHR75_000451</name>
</gene>
<keyword evidence="5 8" id="KW-1133">Transmembrane helix</keyword>
<dbReference type="CDD" id="cd18584">
    <property type="entry name" value="ABC_6TM_AarD_CydD"/>
    <property type="match status" value="1"/>
</dbReference>
<dbReference type="InterPro" id="IPR027417">
    <property type="entry name" value="P-loop_NTPase"/>
</dbReference>
<dbReference type="InterPro" id="IPR036640">
    <property type="entry name" value="ABC1_TM_sf"/>
</dbReference>
<evidence type="ECO:0000256" key="6">
    <source>
        <dbReference type="ARBA" id="ARBA00023136"/>
    </source>
</evidence>
<feature type="domain" description="ABC transporter" evidence="9">
    <location>
        <begin position="902"/>
        <end position="1123"/>
    </location>
</feature>
<feature type="compositionally biased region" description="Pro residues" evidence="7">
    <location>
        <begin position="540"/>
        <end position="554"/>
    </location>
</feature>
<dbReference type="InterPro" id="IPR014223">
    <property type="entry name" value="ABC_CydC/D"/>
</dbReference>
<evidence type="ECO:0000259" key="10">
    <source>
        <dbReference type="PROSITE" id="PS50929"/>
    </source>
</evidence>
<evidence type="ECO:0000256" key="2">
    <source>
        <dbReference type="ARBA" id="ARBA00022692"/>
    </source>
</evidence>
<dbReference type="InterPro" id="IPR017871">
    <property type="entry name" value="ABC_transporter-like_CS"/>
</dbReference>
<dbReference type="GO" id="GO:0045454">
    <property type="term" value="P:cell redox homeostasis"/>
    <property type="evidence" value="ECO:0007669"/>
    <property type="project" value="InterPro"/>
</dbReference>
<feature type="transmembrane region" description="Helical" evidence="8">
    <location>
        <begin position="805"/>
        <end position="832"/>
    </location>
</feature>
<organism evidence="11 12">
    <name type="scientific">Kineococcus radiotolerans</name>
    <dbReference type="NCBI Taxonomy" id="131568"/>
    <lineage>
        <taxon>Bacteria</taxon>
        <taxon>Bacillati</taxon>
        <taxon>Actinomycetota</taxon>
        <taxon>Actinomycetes</taxon>
        <taxon>Kineosporiales</taxon>
        <taxon>Kineosporiaceae</taxon>
        <taxon>Kineococcus</taxon>
    </lineage>
</organism>
<dbReference type="PANTHER" id="PTHR24221:SF590">
    <property type="entry name" value="COMPONENT LINKED WITH THE ASSEMBLY OF CYTOCHROME' TRANSPORT TRANSMEMBRANE ATP-BINDING PROTEIN ABC TRANSPORTER CYDD-RELATED"/>
    <property type="match status" value="1"/>
</dbReference>
<evidence type="ECO:0000256" key="7">
    <source>
        <dbReference type="SAM" id="MobiDB-lite"/>
    </source>
</evidence>
<proteinExistence type="predicted"/>
<comment type="subcellular location">
    <subcellularLocation>
        <location evidence="1">Cell membrane</location>
        <topology evidence="1">Multi-pass membrane protein</topology>
    </subcellularLocation>
</comment>
<dbReference type="NCBIfam" id="TIGR02868">
    <property type="entry name" value="CydC"/>
    <property type="match status" value="1"/>
</dbReference>
<dbReference type="RefSeq" id="WP_183390237.1">
    <property type="nucleotide sequence ID" value="NZ_JACHVY010000001.1"/>
</dbReference>
<dbReference type="Gene3D" id="1.20.1560.10">
    <property type="entry name" value="ABC transporter type 1, transmembrane domain"/>
    <property type="match status" value="2"/>
</dbReference>
<sequence length="1123" mass="115686">MSAATRPRGPLDPRLLRHARPARAGIAAIGAVEVVAAGLLLTQAFALTDLVVALWRGTAASGSLALLAGAVGGRVLTSWAAARLSQRTATAVRRDLHEQVLARVLRLGPAWVERFGRARASAVLTQGLPALDGWFTRYLPALVPGALLPPVVLLLLARLDLRSALTVALTLPLVPVFAVLLGRAAQARADRQWHVQRTLSAHFLDTVRGLPTLRAHRRAQRQVAAVAAVTDASRRATMSVLRVAFLSSTALDLVGTLSTGLVAVTAGMRLAGGTLDLRTALLVILLTPEAYRPLREVGARFHDSADATAVIDDVDEVLTAPVPPVTAGTAAGVRLRGVRVRRDHGSDGGGAGGDVLDGVDLDVAPGELHALAGESGAGKTTLARVAAGVLVPDGGSVEHTLDGLLHLPQRPSFPHAGTVAQAVRAGRAATDEEVRAALDLAAAPDLALDTALGEDAAGLSAGQRQRVALARTFLTARAGSGTLVLDEPTAHLDPAAEAVVVAALRALAHERGWAVLVVAHRPALLAAADRTTTLTRPAASPAPPARPAVVPPPVSARPGPGAIRPAAVADLAGASRGPRRGAGALAVLAGVAAVLAAATLTAAATWLIVRAADRPPVLTLSVAAVVVRASATARPLLVYAERLLSHDTAFARLARWRSDVVAALIPRLPGPLSRRRSGRSGELLVQLVEDVDARVDGLLRFRHPVTVTVTALVLALAAAAAVDVRSALAALPAVAVVVLAAPALAARAERRDRAHRTEVGALAAATVETLDAVEDLRTLGSADPLATVRRRQSALARAETRRARAAAATAALTALGTGGAVLALALVAGLAAPAGGPGVAWVAAVVLAGLTVADAARGLPDAARARERAREARRRSEALLATPPAAVEPPAPRTPGPPRDLVLSVRGLRAGWGEDCLRGLDLDLRRGEVVAVRGASGSGKSTLAAVLQRFLDPRAGRVLLDGVEVTELAGDDVRAVVGRVADDEHVFATTLRENLLLAAPGAGDEALTAALHRVRLDDWCAALPRGLDTRLGDGGEPMSGGERRRLAMARALLADVRVLVLDEPSEGLDEETGTRLLGDLLDARGEQAVLLLAHRAEGVDRADRVLDLVDGALTGVPTLTRSV</sequence>
<dbReference type="GO" id="GO:0005886">
    <property type="term" value="C:plasma membrane"/>
    <property type="evidence" value="ECO:0007669"/>
    <property type="project" value="UniProtKB-SubCell"/>
</dbReference>
<dbReference type="SMART" id="SM00382">
    <property type="entry name" value="AAA"/>
    <property type="match status" value="2"/>
</dbReference>
<evidence type="ECO:0000256" key="8">
    <source>
        <dbReference type="SAM" id="Phobius"/>
    </source>
</evidence>
<evidence type="ECO:0000256" key="4">
    <source>
        <dbReference type="ARBA" id="ARBA00022840"/>
    </source>
</evidence>
<dbReference type="SUPFAM" id="SSF52540">
    <property type="entry name" value="P-loop containing nucleoside triphosphate hydrolases"/>
    <property type="match status" value="2"/>
</dbReference>
<keyword evidence="6 8" id="KW-0472">Membrane</keyword>
<keyword evidence="3" id="KW-0547">Nucleotide-binding</keyword>
<evidence type="ECO:0000313" key="11">
    <source>
        <dbReference type="EMBL" id="MBB2899663.1"/>
    </source>
</evidence>
<keyword evidence="2 8" id="KW-0812">Transmembrane</keyword>
<evidence type="ECO:0000256" key="5">
    <source>
        <dbReference type="ARBA" id="ARBA00022989"/>
    </source>
</evidence>
<evidence type="ECO:0000256" key="3">
    <source>
        <dbReference type="ARBA" id="ARBA00022741"/>
    </source>
</evidence>
<dbReference type="InterPro" id="IPR003439">
    <property type="entry name" value="ABC_transporter-like_ATP-bd"/>
</dbReference>
<dbReference type="EMBL" id="JACHVY010000001">
    <property type="protein sequence ID" value="MBB2899663.1"/>
    <property type="molecule type" value="Genomic_DNA"/>
</dbReference>
<dbReference type="InterPro" id="IPR003593">
    <property type="entry name" value="AAA+_ATPase"/>
</dbReference>
<feature type="domain" description="ABC transmembrane type-1" evidence="10">
    <location>
        <begin position="34"/>
        <end position="306"/>
    </location>
</feature>
<dbReference type="PROSITE" id="PS00211">
    <property type="entry name" value="ABC_TRANSPORTER_1"/>
    <property type="match status" value="2"/>
</dbReference>
<dbReference type="PANTHER" id="PTHR24221">
    <property type="entry name" value="ATP-BINDING CASSETTE SUB-FAMILY B"/>
    <property type="match status" value="1"/>
</dbReference>
<dbReference type="SUPFAM" id="SSF90123">
    <property type="entry name" value="ABC transporter transmembrane region"/>
    <property type="match status" value="2"/>
</dbReference>
<protein>
    <submittedName>
        <fullName evidence="11">ATP-binding cassette subfamily C protein CydCD</fullName>
    </submittedName>
</protein>
<reference evidence="11 12" key="1">
    <citation type="submission" date="2020-08" db="EMBL/GenBank/DDBJ databases">
        <title>The Agave Microbiome: Exploring the role of microbial communities in plant adaptations to desert environments.</title>
        <authorList>
            <person name="Partida-Martinez L.P."/>
        </authorList>
    </citation>
    <scope>NUCLEOTIDE SEQUENCE [LARGE SCALE GENOMIC DNA]</scope>
    <source>
        <strain evidence="11 12">AS2.23</strain>
    </source>
</reference>
<feature type="domain" description="ABC transporter" evidence="9">
    <location>
        <begin position="333"/>
        <end position="561"/>
    </location>
</feature>
<feature type="region of interest" description="Disordered" evidence="7">
    <location>
        <begin position="866"/>
        <end position="899"/>
    </location>
</feature>
<evidence type="ECO:0000313" key="12">
    <source>
        <dbReference type="Proteomes" id="UP000533269"/>
    </source>
</evidence>
<feature type="domain" description="ABC transmembrane type-1" evidence="10">
    <location>
        <begin position="584"/>
        <end position="868"/>
    </location>
</feature>
<feature type="transmembrane region" description="Helical" evidence="8">
    <location>
        <begin position="704"/>
        <end position="722"/>
    </location>
</feature>
<feature type="transmembrane region" description="Helical" evidence="8">
    <location>
        <begin position="163"/>
        <end position="182"/>
    </location>
</feature>
<dbReference type="InterPro" id="IPR039421">
    <property type="entry name" value="Type_1_exporter"/>
</dbReference>
<evidence type="ECO:0000256" key="1">
    <source>
        <dbReference type="ARBA" id="ARBA00004651"/>
    </source>
</evidence>
<feature type="transmembrane region" description="Helical" evidence="8">
    <location>
        <begin position="838"/>
        <end position="856"/>
    </location>
</feature>
<accession>A0A7W4TIU4</accession>
<feature type="compositionally biased region" description="Pro residues" evidence="7">
    <location>
        <begin position="886"/>
        <end position="898"/>
    </location>
</feature>
<feature type="compositionally biased region" description="Basic and acidic residues" evidence="7">
    <location>
        <begin position="866"/>
        <end position="877"/>
    </location>
</feature>
<dbReference type="GO" id="GO:0005524">
    <property type="term" value="F:ATP binding"/>
    <property type="evidence" value="ECO:0007669"/>
    <property type="project" value="UniProtKB-KW"/>
</dbReference>
<reference evidence="11 12" key="2">
    <citation type="submission" date="2020-08" db="EMBL/GenBank/DDBJ databases">
        <authorList>
            <person name="Partida-Martinez L."/>
            <person name="Huntemann M."/>
            <person name="Clum A."/>
            <person name="Wang J."/>
            <person name="Palaniappan K."/>
            <person name="Ritter S."/>
            <person name="Chen I.-M."/>
            <person name="Stamatis D."/>
            <person name="Reddy T."/>
            <person name="O'Malley R."/>
            <person name="Daum C."/>
            <person name="Shapiro N."/>
            <person name="Ivanova N."/>
            <person name="Kyrpides N."/>
            <person name="Woyke T."/>
        </authorList>
    </citation>
    <scope>NUCLEOTIDE SEQUENCE [LARGE SCALE GENOMIC DNA]</scope>
    <source>
        <strain evidence="11 12">AS2.23</strain>
    </source>
</reference>
<dbReference type="InterPro" id="IPR011527">
    <property type="entry name" value="ABC1_TM_dom"/>
</dbReference>
<dbReference type="PROSITE" id="PS50929">
    <property type="entry name" value="ABC_TM1F"/>
    <property type="match status" value="2"/>
</dbReference>
<dbReference type="Gene3D" id="3.40.50.300">
    <property type="entry name" value="P-loop containing nucleotide triphosphate hydrolases"/>
    <property type="match status" value="2"/>
</dbReference>
<comment type="caution">
    <text evidence="11">The sequence shown here is derived from an EMBL/GenBank/DDBJ whole genome shotgun (WGS) entry which is preliminary data.</text>
</comment>
<dbReference type="Pfam" id="PF00664">
    <property type="entry name" value="ABC_membrane"/>
    <property type="match status" value="1"/>
</dbReference>
<feature type="region of interest" description="Disordered" evidence="7">
    <location>
        <begin position="534"/>
        <end position="554"/>
    </location>
</feature>
<keyword evidence="4 11" id="KW-0067">ATP-binding</keyword>
<dbReference type="Pfam" id="PF00005">
    <property type="entry name" value="ABC_tran"/>
    <property type="match status" value="2"/>
</dbReference>
<dbReference type="AlphaFoldDB" id="A0A7W4TIU4"/>
<feature type="transmembrane region" description="Helical" evidence="8">
    <location>
        <begin position="728"/>
        <end position="746"/>
    </location>
</feature>
<feature type="transmembrane region" description="Helical" evidence="8">
    <location>
        <begin position="24"/>
        <end position="47"/>
    </location>
</feature>
<feature type="transmembrane region" description="Helical" evidence="8">
    <location>
        <begin position="138"/>
        <end position="157"/>
    </location>
</feature>
<feature type="transmembrane region" description="Helical" evidence="8">
    <location>
        <begin position="585"/>
        <end position="609"/>
    </location>
</feature>